<dbReference type="GO" id="GO:0016874">
    <property type="term" value="F:ligase activity"/>
    <property type="evidence" value="ECO:0007669"/>
    <property type="project" value="UniProtKB-KW"/>
</dbReference>
<evidence type="ECO:0000256" key="13">
    <source>
        <dbReference type="RuleBase" id="RU000617"/>
    </source>
</evidence>
<organism evidence="17 18">
    <name type="scientific">Microlunatus spumicola</name>
    <dbReference type="NCBI Taxonomy" id="81499"/>
    <lineage>
        <taxon>Bacteria</taxon>
        <taxon>Bacillati</taxon>
        <taxon>Actinomycetota</taxon>
        <taxon>Actinomycetes</taxon>
        <taxon>Propionibacteriales</taxon>
        <taxon>Propionibacteriaceae</taxon>
        <taxon>Microlunatus</taxon>
    </lineage>
</organism>
<reference evidence="18" key="1">
    <citation type="journal article" date="2019" name="Int. J. Syst. Evol. Microbiol.">
        <title>The Global Catalogue of Microorganisms (GCM) 10K type strain sequencing project: providing services to taxonomists for standard genome sequencing and annotation.</title>
        <authorList>
            <consortium name="The Broad Institute Genomics Platform"/>
            <consortium name="The Broad Institute Genome Sequencing Center for Infectious Disease"/>
            <person name="Wu L."/>
            <person name="Ma J."/>
        </authorList>
    </citation>
    <scope>NUCLEOTIDE SEQUENCE [LARGE SCALE GENOMIC DNA]</scope>
    <source>
        <strain evidence="18">JCM 16540</strain>
    </source>
</reference>
<keyword evidence="2" id="KW-0132">Cell division</keyword>
<dbReference type="Gene3D" id="3.30.470.30">
    <property type="entry name" value="DNA ligase/mRNA capping enzyme"/>
    <property type="match status" value="1"/>
</dbReference>
<dbReference type="Proteomes" id="UP001500767">
    <property type="component" value="Unassembled WGS sequence"/>
</dbReference>
<name>A0ABP6Y388_9ACTN</name>
<keyword evidence="9 13" id="KW-0233">DNA recombination</keyword>
<dbReference type="Gene3D" id="1.10.3260.10">
    <property type="entry name" value="DNA ligase, ATP-dependent, N-terminal domain"/>
    <property type="match status" value="1"/>
</dbReference>
<dbReference type="PROSITE" id="PS50160">
    <property type="entry name" value="DNA_LIGASE_A3"/>
    <property type="match status" value="1"/>
</dbReference>
<dbReference type="Pfam" id="PF04679">
    <property type="entry name" value="DNA_ligase_A_C"/>
    <property type="match status" value="1"/>
</dbReference>
<dbReference type="Pfam" id="PF01068">
    <property type="entry name" value="DNA_ligase_A_M"/>
    <property type="match status" value="1"/>
</dbReference>
<dbReference type="SUPFAM" id="SSF117018">
    <property type="entry name" value="ATP-dependent DNA ligase DNA-binding domain"/>
    <property type="match status" value="1"/>
</dbReference>
<evidence type="ECO:0000259" key="16">
    <source>
        <dbReference type="PROSITE" id="PS50160"/>
    </source>
</evidence>
<dbReference type="InterPro" id="IPR050191">
    <property type="entry name" value="ATP-dep_DNA_ligase"/>
</dbReference>
<dbReference type="InterPro" id="IPR036599">
    <property type="entry name" value="DNA_ligase_N_sf"/>
</dbReference>
<dbReference type="NCBIfam" id="TIGR00574">
    <property type="entry name" value="dnl1"/>
    <property type="match status" value="1"/>
</dbReference>
<dbReference type="Gene3D" id="2.40.50.140">
    <property type="entry name" value="Nucleic acid-binding proteins"/>
    <property type="match status" value="1"/>
</dbReference>
<comment type="catalytic activity">
    <reaction evidence="12 13">
        <text>ATP + (deoxyribonucleotide)n-3'-hydroxyl + 5'-phospho-(deoxyribonucleotide)m = (deoxyribonucleotide)n+m + AMP + diphosphate.</text>
        <dbReference type="EC" id="6.5.1.1"/>
    </reaction>
</comment>
<evidence type="ECO:0000256" key="7">
    <source>
        <dbReference type="ARBA" id="ARBA00022840"/>
    </source>
</evidence>
<keyword evidence="7 13" id="KW-0067">ATP-binding</keyword>
<keyword evidence="18" id="KW-1185">Reference proteome</keyword>
<dbReference type="InterPro" id="IPR012340">
    <property type="entry name" value="NA-bd_OB-fold"/>
</dbReference>
<dbReference type="EC" id="6.5.1.1" evidence="13"/>
<evidence type="ECO:0000256" key="5">
    <source>
        <dbReference type="ARBA" id="ARBA00022741"/>
    </source>
</evidence>
<evidence type="ECO:0000256" key="15">
    <source>
        <dbReference type="SAM" id="MobiDB-lite"/>
    </source>
</evidence>
<keyword evidence="10 13" id="KW-0234">DNA repair</keyword>
<dbReference type="InterPro" id="IPR012310">
    <property type="entry name" value="DNA_ligase_ATP-dep_cent"/>
</dbReference>
<dbReference type="RefSeq" id="WP_204911090.1">
    <property type="nucleotide sequence ID" value="NZ_BAAAYR010000005.1"/>
</dbReference>
<sequence length="528" mass="56452">MLLERLADTWAALGATRSRLAKRDLIVGVLADLGGAGDPEDATDLETVVSYLIGSLRQRRTGVGGRSLHDLPTPATTATLTVAEVHEAFEAIAGLSGAGSVAARAAAVEALFARATAPEQDFLRGLVFGELRQGASEAAVQEALAAAYGVPVVAVRRAAMLRSSTVAAAALLHAGGLEALEQVGLAVGTPVQPMLAASEPDPTAAVARTGLPAMVDAKLDGIRVQVHRDGDEVHVYTRSLDEITSRLPEVVNAVRALPHERLVLDGEVLALRDDGRPEVFQAVASRAMSSLDVPAAERRLPLRPFFFDVLHADGRDLLDVPLHERAAAMAELLPAKLLVPRVVTDDVAEVEAVFARWVAEGFEGVVVKKLDAPYAAGRRSSGWVKLKPRHTFDLVVTAVEWGHGRRQGWLSNLHLAARDPERGFVMLGKTFKGLTDETLRWQTEHFLALETSRSRGVVHVQPTTVVEIAIDGLQVSTRYPGGVALRFARVLRYRPDKPAEEADTLETVRALSPVLPTDDAEGATGSES</sequence>
<dbReference type="Pfam" id="PF04675">
    <property type="entry name" value="DNA_ligase_A_N"/>
    <property type="match status" value="1"/>
</dbReference>
<dbReference type="InterPro" id="IPR012309">
    <property type="entry name" value="DNA_ligase_ATP-dep_C"/>
</dbReference>
<dbReference type="NCBIfam" id="NF002868">
    <property type="entry name" value="PRK03180.1"/>
    <property type="match status" value="1"/>
</dbReference>
<keyword evidence="5 13" id="KW-0547">Nucleotide-binding</keyword>
<evidence type="ECO:0000256" key="2">
    <source>
        <dbReference type="ARBA" id="ARBA00022618"/>
    </source>
</evidence>
<evidence type="ECO:0000313" key="17">
    <source>
        <dbReference type="EMBL" id="GAA3576223.1"/>
    </source>
</evidence>
<feature type="region of interest" description="Disordered" evidence="15">
    <location>
        <begin position="501"/>
        <end position="528"/>
    </location>
</feature>
<keyword evidence="3" id="KW-0235">DNA replication</keyword>
<dbReference type="PANTHER" id="PTHR45674:SF13">
    <property type="entry name" value="DNA LIGASE-RELATED"/>
    <property type="match status" value="1"/>
</dbReference>
<keyword evidence="8" id="KW-0460">Magnesium</keyword>
<dbReference type="PANTHER" id="PTHR45674">
    <property type="entry name" value="DNA LIGASE 1/3 FAMILY MEMBER"/>
    <property type="match status" value="1"/>
</dbReference>
<evidence type="ECO:0000256" key="12">
    <source>
        <dbReference type="ARBA" id="ARBA00034003"/>
    </source>
</evidence>
<dbReference type="InterPro" id="IPR012308">
    <property type="entry name" value="DNA_ligase_ATP-dep_N"/>
</dbReference>
<dbReference type="PROSITE" id="PS00697">
    <property type="entry name" value="DNA_LIGASE_A1"/>
    <property type="match status" value="1"/>
</dbReference>
<dbReference type="SUPFAM" id="SSF50249">
    <property type="entry name" value="Nucleic acid-binding proteins"/>
    <property type="match status" value="1"/>
</dbReference>
<dbReference type="CDD" id="cd07901">
    <property type="entry name" value="Adenylation_DNA_ligase_Arch_LigB"/>
    <property type="match status" value="1"/>
</dbReference>
<evidence type="ECO:0000256" key="10">
    <source>
        <dbReference type="ARBA" id="ARBA00023204"/>
    </source>
</evidence>
<keyword evidence="4" id="KW-0479">Metal-binding</keyword>
<evidence type="ECO:0000256" key="6">
    <source>
        <dbReference type="ARBA" id="ARBA00022763"/>
    </source>
</evidence>
<proteinExistence type="inferred from homology"/>
<comment type="caution">
    <text evidence="17">The sequence shown here is derived from an EMBL/GenBank/DDBJ whole genome shotgun (WGS) entry which is preliminary data.</text>
</comment>
<evidence type="ECO:0000256" key="4">
    <source>
        <dbReference type="ARBA" id="ARBA00022723"/>
    </source>
</evidence>
<evidence type="ECO:0000256" key="1">
    <source>
        <dbReference type="ARBA" id="ARBA00022598"/>
    </source>
</evidence>
<accession>A0ABP6Y388</accession>
<keyword evidence="1 13" id="KW-0436">Ligase</keyword>
<dbReference type="InterPro" id="IPR016059">
    <property type="entry name" value="DNA_ligase_ATP-dep_CS"/>
</dbReference>
<dbReference type="EMBL" id="BAAAYR010000005">
    <property type="protein sequence ID" value="GAA3576223.1"/>
    <property type="molecule type" value="Genomic_DNA"/>
</dbReference>
<gene>
    <name evidence="17" type="ORF">GCM10022197_36800</name>
</gene>
<feature type="domain" description="ATP-dependent DNA ligase family profile" evidence="16">
    <location>
        <begin position="295"/>
        <end position="419"/>
    </location>
</feature>
<dbReference type="SUPFAM" id="SSF56091">
    <property type="entry name" value="DNA ligase/mRNA capping enzyme, catalytic domain"/>
    <property type="match status" value="1"/>
</dbReference>
<keyword evidence="6 13" id="KW-0227">DNA damage</keyword>
<evidence type="ECO:0000256" key="9">
    <source>
        <dbReference type="ARBA" id="ARBA00023172"/>
    </source>
</evidence>
<protein>
    <recommendedName>
        <fullName evidence="13">DNA ligase</fullName>
        <ecNumber evidence="13">6.5.1.1</ecNumber>
    </recommendedName>
</protein>
<evidence type="ECO:0000256" key="8">
    <source>
        <dbReference type="ARBA" id="ARBA00022842"/>
    </source>
</evidence>
<comment type="similarity">
    <text evidence="14">Belongs to the ATP-dependent DNA ligase family.</text>
</comment>
<evidence type="ECO:0000256" key="14">
    <source>
        <dbReference type="RuleBase" id="RU004196"/>
    </source>
</evidence>
<evidence type="ECO:0000313" key="18">
    <source>
        <dbReference type="Proteomes" id="UP001500767"/>
    </source>
</evidence>
<evidence type="ECO:0000256" key="3">
    <source>
        <dbReference type="ARBA" id="ARBA00022705"/>
    </source>
</evidence>
<keyword evidence="11" id="KW-0131">Cell cycle</keyword>
<evidence type="ECO:0000256" key="11">
    <source>
        <dbReference type="ARBA" id="ARBA00023306"/>
    </source>
</evidence>
<dbReference type="InterPro" id="IPR000977">
    <property type="entry name" value="DNA_ligase_ATP-dep"/>
</dbReference>